<dbReference type="EC" id="3.1.1.61" evidence="2"/>
<organism evidence="6 7">
    <name type="scientific">Chondromyces crocatus</name>
    <dbReference type="NCBI Taxonomy" id="52"/>
    <lineage>
        <taxon>Bacteria</taxon>
        <taxon>Pseudomonadati</taxon>
        <taxon>Myxococcota</taxon>
        <taxon>Polyangia</taxon>
        <taxon>Polyangiales</taxon>
        <taxon>Polyangiaceae</taxon>
        <taxon>Chondromyces</taxon>
    </lineage>
</organism>
<dbReference type="PATRIC" id="fig|52.7.peg.8702"/>
<evidence type="ECO:0000256" key="3">
    <source>
        <dbReference type="ARBA" id="ARBA00048267"/>
    </source>
</evidence>
<keyword evidence="7" id="KW-1185">Reference proteome</keyword>
<dbReference type="EMBL" id="CP012159">
    <property type="protein sequence ID" value="AKT43673.1"/>
    <property type="molecule type" value="Genomic_DNA"/>
</dbReference>
<reference evidence="6 7" key="1">
    <citation type="submission" date="2015-07" db="EMBL/GenBank/DDBJ databases">
        <title>Genome analysis of myxobacterium Chondromyces crocatus Cm c5 reveals a high potential for natural compound synthesis and the genetic basis for the loss of fruiting body formation.</title>
        <authorList>
            <person name="Zaburannyi N."/>
            <person name="Bunk B."/>
            <person name="Maier J."/>
            <person name="Overmann J."/>
            <person name="Mueller R."/>
        </authorList>
    </citation>
    <scope>NUCLEOTIDE SEQUENCE [LARGE SCALE GENOMIC DNA]</scope>
    <source>
        <strain evidence="6 7">Cm c5</strain>
    </source>
</reference>
<dbReference type="GO" id="GO:0000156">
    <property type="term" value="F:phosphorelay response regulator activity"/>
    <property type="evidence" value="ECO:0007669"/>
    <property type="project" value="InterPro"/>
</dbReference>
<dbReference type="InterPro" id="IPR000673">
    <property type="entry name" value="Sig_transdc_resp-reg_Me-estase"/>
</dbReference>
<gene>
    <name evidence="6" type="primary">tsr</name>
    <name evidence="6" type="ORF">CMC5_079080</name>
</gene>
<dbReference type="GO" id="GO:0006935">
    <property type="term" value="P:chemotaxis"/>
    <property type="evidence" value="ECO:0007669"/>
    <property type="project" value="UniProtKB-UniRule"/>
</dbReference>
<feature type="active site" evidence="4">
    <location>
        <position position="169"/>
    </location>
</feature>
<proteinExistence type="predicted"/>
<protein>
    <recommendedName>
        <fullName evidence="2">protein-glutamate methylesterase</fullName>
        <ecNumber evidence="2">3.1.1.61</ecNumber>
    </recommendedName>
</protein>
<dbReference type="Pfam" id="PF01339">
    <property type="entry name" value="CheB_methylest"/>
    <property type="match status" value="1"/>
</dbReference>
<evidence type="ECO:0000256" key="2">
    <source>
        <dbReference type="ARBA" id="ARBA00039140"/>
    </source>
</evidence>
<dbReference type="InterPro" id="IPR035909">
    <property type="entry name" value="CheB_C"/>
</dbReference>
<evidence type="ECO:0000313" key="6">
    <source>
        <dbReference type="EMBL" id="AKT43673.1"/>
    </source>
</evidence>
<evidence type="ECO:0000259" key="5">
    <source>
        <dbReference type="PROSITE" id="PS50122"/>
    </source>
</evidence>
<dbReference type="KEGG" id="ccro:CMC5_079080"/>
<dbReference type="Proteomes" id="UP000067626">
    <property type="component" value="Chromosome"/>
</dbReference>
<dbReference type="OrthoDB" id="9793421at2"/>
<sequence>MRSVLNFWKSDLSIEGGVDATEHSPTQPADAPLTMAVRPRLIAIGASTGGPRAVAAVLGDRLHPISIPVLLVLHVSQPLGSTVIAWLDSVIPATVTEARHGEPLPGPREARVIMAPADRHLIVRGGRLWLTDDPHAHDCRPSVDVLLHSVAEAYGARAVGCLLTGMGRDGAEGLLAMQRAGAMTLAQDEASSTVFGMPREAIRIGAARKVLPLSDIAPTISALSGR</sequence>
<accession>A0A0K1EST5</accession>
<feature type="active site" evidence="4">
    <location>
        <position position="47"/>
    </location>
</feature>
<dbReference type="AlphaFoldDB" id="A0A0K1EST5"/>
<name>A0A0K1EST5_CHOCO</name>
<dbReference type="PROSITE" id="PS50122">
    <property type="entry name" value="CHEB"/>
    <property type="match status" value="1"/>
</dbReference>
<evidence type="ECO:0000313" key="7">
    <source>
        <dbReference type="Proteomes" id="UP000067626"/>
    </source>
</evidence>
<dbReference type="STRING" id="52.CMC5_079080"/>
<dbReference type="PANTHER" id="PTHR42872">
    <property type="entry name" value="PROTEIN-GLUTAMATE METHYLESTERASE/PROTEIN-GLUTAMINE GLUTAMINASE"/>
    <property type="match status" value="1"/>
</dbReference>
<keyword evidence="4" id="KW-0145">Chemotaxis</keyword>
<evidence type="ECO:0000256" key="1">
    <source>
        <dbReference type="ARBA" id="ARBA00022801"/>
    </source>
</evidence>
<evidence type="ECO:0000256" key="4">
    <source>
        <dbReference type="PROSITE-ProRule" id="PRU00050"/>
    </source>
</evidence>
<dbReference type="GO" id="GO:0008984">
    <property type="term" value="F:protein-glutamate methylesterase activity"/>
    <property type="evidence" value="ECO:0007669"/>
    <property type="project" value="UniProtKB-EC"/>
</dbReference>
<dbReference type="CDD" id="cd16432">
    <property type="entry name" value="CheB_Rec"/>
    <property type="match status" value="1"/>
</dbReference>
<feature type="domain" description="CheB-type methylesterase" evidence="5">
    <location>
        <begin position="32"/>
        <end position="226"/>
    </location>
</feature>
<dbReference type="PANTHER" id="PTHR42872:SF6">
    <property type="entry name" value="PROTEIN-GLUTAMATE METHYLESTERASE_PROTEIN-GLUTAMINE GLUTAMINASE"/>
    <property type="match status" value="1"/>
</dbReference>
<dbReference type="Gene3D" id="3.40.50.180">
    <property type="entry name" value="Methylesterase CheB, C-terminal domain"/>
    <property type="match status" value="1"/>
</dbReference>
<dbReference type="SUPFAM" id="SSF52738">
    <property type="entry name" value="Methylesterase CheB, C-terminal domain"/>
    <property type="match status" value="1"/>
</dbReference>
<keyword evidence="1 4" id="KW-0378">Hydrolase</keyword>
<feature type="active site" evidence="4">
    <location>
        <position position="74"/>
    </location>
</feature>
<dbReference type="GO" id="GO:0005737">
    <property type="term" value="C:cytoplasm"/>
    <property type="evidence" value="ECO:0007669"/>
    <property type="project" value="InterPro"/>
</dbReference>
<dbReference type="RefSeq" id="WP_050435105.1">
    <property type="nucleotide sequence ID" value="NZ_CP012159.1"/>
</dbReference>
<comment type="catalytic activity">
    <reaction evidence="3">
        <text>[protein]-L-glutamate 5-O-methyl ester + H2O = L-glutamyl-[protein] + methanol + H(+)</text>
        <dbReference type="Rhea" id="RHEA:23236"/>
        <dbReference type="Rhea" id="RHEA-COMP:10208"/>
        <dbReference type="Rhea" id="RHEA-COMP:10311"/>
        <dbReference type="ChEBI" id="CHEBI:15377"/>
        <dbReference type="ChEBI" id="CHEBI:15378"/>
        <dbReference type="ChEBI" id="CHEBI:17790"/>
        <dbReference type="ChEBI" id="CHEBI:29973"/>
        <dbReference type="ChEBI" id="CHEBI:82795"/>
        <dbReference type="EC" id="3.1.1.61"/>
    </reaction>
</comment>